<keyword evidence="11" id="KW-1185">Reference proteome</keyword>
<dbReference type="PROSITE" id="PS50994">
    <property type="entry name" value="INTEGRASE"/>
    <property type="match status" value="1"/>
</dbReference>
<evidence type="ECO:0000256" key="4">
    <source>
        <dbReference type="ARBA" id="ARBA00022722"/>
    </source>
</evidence>
<feature type="region of interest" description="Disordered" evidence="8">
    <location>
        <begin position="1"/>
        <end position="31"/>
    </location>
</feature>
<dbReference type="Proteomes" id="UP001497472">
    <property type="component" value="Unassembled WGS sequence"/>
</dbReference>
<dbReference type="Pfam" id="PF00665">
    <property type="entry name" value="rve"/>
    <property type="match status" value="1"/>
</dbReference>
<keyword evidence="5" id="KW-0255">Endonuclease</keyword>
<dbReference type="Gene3D" id="4.10.60.10">
    <property type="entry name" value="Zinc finger, CCHC-type"/>
    <property type="match status" value="1"/>
</dbReference>
<dbReference type="FunFam" id="3.30.70.270:FF:000020">
    <property type="entry name" value="Transposon Tf2-6 polyprotein-like Protein"/>
    <property type="match status" value="1"/>
</dbReference>
<dbReference type="PANTHER" id="PTHR37984:SF5">
    <property type="entry name" value="PROTEIN NYNRIN-LIKE"/>
    <property type="match status" value="1"/>
</dbReference>
<keyword evidence="3" id="KW-0548">Nucleotidyltransferase</keyword>
<comment type="caution">
    <text evidence="10">The sequence shown here is derived from an EMBL/GenBank/DDBJ whole genome shotgun (WGS) entry which is preliminary data.</text>
</comment>
<dbReference type="CDD" id="cd09274">
    <property type="entry name" value="RNase_HI_RT_Ty3"/>
    <property type="match status" value="1"/>
</dbReference>
<gene>
    <name evidence="10" type="ORF">LNINA_LOCUS11590</name>
</gene>
<reference evidence="10 11" key="1">
    <citation type="submission" date="2023-11" db="EMBL/GenBank/DDBJ databases">
        <authorList>
            <person name="Okamura Y."/>
        </authorList>
    </citation>
    <scope>NUCLEOTIDE SEQUENCE [LARGE SCALE GENOMIC DNA]</scope>
</reference>
<dbReference type="InterPro" id="IPR012337">
    <property type="entry name" value="RNaseH-like_sf"/>
</dbReference>
<dbReference type="Gene3D" id="1.10.340.70">
    <property type="match status" value="1"/>
</dbReference>
<feature type="domain" description="Integrase catalytic" evidence="9">
    <location>
        <begin position="814"/>
        <end position="970"/>
    </location>
</feature>
<dbReference type="InterPro" id="IPR041373">
    <property type="entry name" value="RT_RNaseH"/>
</dbReference>
<evidence type="ECO:0000256" key="8">
    <source>
        <dbReference type="SAM" id="MobiDB-lite"/>
    </source>
</evidence>
<dbReference type="InterPro" id="IPR001584">
    <property type="entry name" value="Integrase_cat-core"/>
</dbReference>
<dbReference type="EMBL" id="CAVLEF010000155">
    <property type="protein sequence ID" value="CAK1552550.1"/>
    <property type="molecule type" value="Genomic_DNA"/>
</dbReference>
<dbReference type="InterPro" id="IPR050951">
    <property type="entry name" value="Retrovirus_Pol_polyprotein"/>
</dbReference>
<organism evidence="10 11">
    <name type="scientific">Leptosia nina</name>
    <dbReference type="NCBI Taxonomy" id="320188"/>
    <lineage>
        <taxon>Eukaryota</taxon>
        <taxon>Metazoa</taxon>
        <taxon>Ecdysozoa</taxon>
        <taxon>Arthropoda</taxon>
        <taxon>Hexapoda</taxon>
        <taxon>Insecta</taxon>
        <taxon>Pterygota</taxon>
        <taxon>Neoptera</taxon>
        <taxon>Endopterygota</taxon>
        <taxon>Lepidoptera</taxon>
        <taxon>Glossata</taxon>
        <taxon>Ditrysia</taxon>
        <taxon>Papilionoidea</taxon>
        <taxon>Pieridae</taxon>
        <taxon>Pierinae</taxon>
        <taxon>Leptosia</taxon>
    </lineage>
</organism>
<accession>A0AAV1JW74</accession>
<dbReference type="PANTHER" id="PTHR37984">
    <property type="entry name" value="PROTEIN CBG26694"/>
    <property type="match status" value="1"/>
</dbReference>
<keyword evidence="7" id="KW-0695">RNA-directed DNA polymerase</keyword>
<evidence type="ECO:0000256" key="2">
    <source>
        <dbReference type="ARBA" id="ARBA00022679"/>
    </source>
</evidence>
<name>A0AAV1JW74_9NEOP</name>
<dbReference type="SUPFAM" id="SSF56672">
    <property type="entry name" value="DNA/RNA polymerases"/>
    <property type="match status" value="1"/>
</dbReference>
<evidence type="ECO:0000256" key="7">
    <source>
        <dbReference type="ARBA" id="ARBA00022918"/>
    </source>
</evidence>
<dbReference type="Gene3D" id="3.30.70.270">
    <property type="match status" value="2"/>
</dbReference>
<dbReference type="GO" id="GO:0015074">
    <property type="term" value="P:DNA integration"/>
    <property type="evidence" value="ECO:0007669"/>
    <property type="project" value="InterPro"/>
</dbReference>
<dbReference type="Pfam" id="PF17921">
    <property type="entry name" value="Integrase_H2C2"/>
    <property type="match status" value="1"/>
</dbReference>
<evidence type="ECO:0000256" key="1">
    <source>
        <dbReference type="ARBA" id="ARBA00012493"/>
    </source>
</evidence>
<keyword evidence="6" id="KW-0378">Hydrolase</keyword>
<evidence type="ECO:0000313" key="11">
    <source>
        <dbReference type="Proteomes" id="UP001497472"/>
    </source>
</evidence>
<keyword evidence="4" id="KW-0540">Nuclease</keyword>
<dbReference type="Pfam" id="PF17917">
    <property type="entry name" value="RT_RNaseH"/>
    <property type="match status" value="1"/>
</dbReference>
<feature type="region of interest" description="Disordered" evidence="8">
    <location>
        <begin position="1070"/>
        <end position="1126"/>
    </location>
</feature>
<protein>
    <recommendedName>
        <fullName evidence="1">RNA-directed DNA polymerase</fullName>
        <ecNumber evidence="1">2.7.7.49</ecNumber>
    </recommendedName>
</protein>
<dbReference type="FunFam" id="3.10.20.370:FF:000001">
    <property type="entry name" value="Retrovirus-related Pol polyprotein from transposon 17.6-like protein"/>
    <property type="match status" value="1"/>
</dbReference>
<dbReference type="AlphaFoldDB" id="A0AAV1JW74"/>
<evidence type="ECO:0000256" key="3">
    <source>
        <dbReference type="ARBA" id="ARBA00022695"/>
    </source>
</evidence>
<dbReference type="InterPro" id="IPR041588">
    <property type="entry name" value="Integrase_H2C2"/>
</dbReference>
<sequence length="1126" mass="127342">MNEPDGSGSLQRKCDQDTTENDCGAATPNTSGASSICDLNSDKLSSLMPTGDVPPEFYLKMISVMQNMSDKLLKQPCEKIKITDIFLPAYDPDGSVGVREWCDHITTAKNNYSLSDYDLRMKVTSLLKGRAKIWADNWLVTTSTWDELRQNIITTFEPESRYSRDVLRFREHTYDSSKDIAEFLSQSWILWRRLTKDKLDNCDAVEAVIGTINDERLRIELMNARAISVPELISVASSIRVKRPNQHVSNPPPSKRSKYSLDYRNGPYCNICRKSGHTSNNCRVKTMPGSNPQIIDKNLTESSKPNHNSNKICSFCSKTGHTIDVCYRRLKEVSSNINSISKNKSVLNTMRIRVGSIKIDTVFDSGAECSVMCESIANKLPGRRQQKVTYLRGIGPLLNPGSADATNNDSVAQVYIDDVISKCRDFSSGLANLERILMALRSSGFSVNIEKCIFFKKSIEYLGNVVENGQVRPSPKKIEALLKAPVPTTVKQIRQFNGLAGYFRRFIPDFARTMVPLYNLTKQNVKWLWTHVHEEARQKIIHHLTSTPVLTIFQEGEPIELFTDASSLGFGGILIQIINGRQHVVAYFSMRTTETESRYHSYELETLAVVRAIKHFRHFLYGRKFTVITDCNAIKASKHKKDLLPRIHRWWAYLQNFDFDIQYRKGERMQHADFLSRNPDPLTVNVMSNNLDWINIEQRRDCQLRTIINSLHNGDVVPGYLLEDSVLKYERQDPVLGVQKLIVVPKAFQWSLISSFHSALKHPGWEKTLQKIKQTYYFDKMSTIIRDFTDNCIVCRTSKQTSGATQVQLHPIPKPTVPFEVIHMDITGKLGTGEEQKYVVVTIDAFTKYVLLRYTNDKSQHSALAALKQVVHLFGAPKEIIVDGGREFLGGYKDYCVRFGITIHSIAPGASRANGQVERVMATLKNGLTMIKNYETPDWHTALESLQLALNCTIHRTTGTAPLTLLTRRRNCVPAELLNLVNLDNESVDIVALERHVHKRVTELSAKDKLRFDKGRAKIHKFQRGDFVLVKNNPRNQTSLDLKFSVPYEVHRVLENDRYLVKKVVGHHGRARKVAHDQLRRAPQPGGTTQMAVSPPDETAGPSGITVATSRTPGAAQVATPEQSSD</sequence>
<keyword evidence="2" id="KW-0808">Transferase</keyword>
<evidence type="ECO:0000256" key="6">
    <source>
        <dbReference type="ARBA" id="ARBA00022801"/>
    </source>
</evidence>
<dbReference type="EC" id="2.7.7.49" evidence="1"/>
<evidence type="ECO:0000313" key="10">
    <source>
        <dbReference type="EMBL" id="CAK1552550.1"/>
    </source>
</evidence>
<dbReference type="GO" id="GO:0003676">
    <property type="term" value="F:nucleic acid binding"/>
    <property type="evidence" value="ECO:0007669"/>
    <property type="project" value="InterPro"/>
</dbReference>
<dbReference type="GO" id="GO:0003964">
    <property type="term" value="F:RNA-directed DNA polymerase activity"/>
    <property type="evidence" value="ECO:0007669"/>
    <property type="project" value="UniProtKB-KW"/>
</dbReference>
<dbReference type="GO" id="GO:0042575">
    <property type="term" value="C:DNA polymerase complex"/>
    <property type="evidence" value="ECO:0007669"/>
    <property type="project" value="UniProtKB-ARBA"/>
</dbReference>
<evidence type="ECO:0000259" key="9">
    <source>
        <dbReference type="PROSITE" id="PS50994"/>
    </source>
</evidence>
<dbReference type="GO" id="GO:0004519">
    <property type="term" value="F:endonuclease activity"/>
    <property type="evidence" value="ECO:0007669"/>
    <property type="project" value="UniProtKB-KW"/>
</dbReference>
<dbReference type="InterPro" id="IPR043502">
    <property type="entry name" value="DNA/RNA_pol_sf"/>
</dbReference>
<dbReference type="GO" id="GO:0016787">
    <property type="term" value="F:hydrolase activity"/>
    <property type="evidence" value="ECO:0007669"/>
    <property type="project" value="UniProtKB-KW"/>
</dbReference>
<evidence type="ECO:0000256" key="5">
    <source>
        <dbReference type="ARBA" id="ARBA00022759"/>
    </source>
</evidence>
<proteinExistence type="predicted"/>
<dbReference type="SUPFAM" id="SSF53098">
    <property type="entry name" value="Ribonuclease H-like"/>
    <property type="match status" value="1"/>
</dbReference>
<dbReference type="Gene3D" id="3.30.420.10">
    <property type="entry name" value="Ribonuclease H-like superfamily/Ribonuclease H"/>
    <property type="match status" value="1"/>
</dbReference>
<dbReference type="InterPro" id="IPR036397">
    <property type="entry name" value="RNaseH_sf"/>
</dbReference>
<dbReference type="InterPro" id="IPR043128">
    <property type="entry name" value="Rev_trsase/Diguanyl_cyclase"/>
</dbReference>